<evidence type="ECO:0000259" key="5">
    <source>
        <dbReference type="Pfam" id="PF00891"/>
    </source>
</evidence>
<dbReference type="InterPro" id="IPR012967">
    <property type="entry name" value="COMT_dimerisation"/>
</dbReference>
<dbReference type="SUPFAM" id="SSF53335">
    <property type="entry name" value="S-adenosyl-L-methionine-dependent methyltransferases"/>
    <property type="match status" value="1"/>
</dbReference>
<name>A0A0C9S6X7_9CONI</name>
<evidence type="ECO:0000256" key="3">
    <source>
        <dbReference type="ARBA" id="ARBA00022691"/>
    </source>
</evidence>
<dbReference type="GO" id="GO:0008171">
    <property type="term" value="F:O-methyltransferase activity"/>
    <property type="evidence" value="ECO:0007669"/>
    <property type="project" value="InterPro"/>
</dbReference>
<dbReference type="GO" id="GO:0046983">
    <property type="term" value="F:protein dimerization activity"/>
    <property type="evidence" value="ECO:0007669"/>
    <property type="project" value="InterPro"/>
</dbReference>
<dbReference type="PIRSF" id="PIRSF005739">
    <property type="entry name" value="O-mtase"/>
    <property type="match status" value="1"/>
</dbReference>
<feature type="domain" description="O-methyltransferase C-terminal" evidence="5">
    <location>
        <begin position="133"/>
        <end position="335"/>
    </location>
</feature>
<dbReference type="EMBL" id="GCHU01014101">
    <property type="protein sequence ID" value="JAG86843.1"/>
    <property type="molecule type" value="Transcribed_RNA"/>
</dbReference>
<sequence length="354" mass="39055">MAMSRAEAQLKLYDMSSITKPMALRAAVLLGIPDIIAIHGEKSSLSVDEIASQISPPPANLETLYRILRFLASHGVFCESPEGGDIKHSRYGLTPVSELLLQKEKDTSNGNHGQPSWAPYLLFTTDKFAFAPWHRLAESVLDGCNPLQKELGITPYEFASSNPQHAMVFNDAMSSNSGMVMPYMLQTYQGFKDIKSLVDVGGGLGSSLSSIVHNHPHIQGINFDLPPVVAAAPPVPGVKHVGGNMFEKIPQADAVFLKWVLHNWDDEQAVRLLKNCYEAIPANGKVIIMDAVVEQKGRLRPLQLSFDLTMSFFGSGAKERSEEEFKKLFEESGFKRYNVIKLPVLESIIEVSKD</sequence>
<dbReference type="InterPro" id="IPR036388">
    <property type="entry name" value="WH-like_DNA-bd_sf"/>
</dbReference>
<dbReference type="GO" id="GO:0032259">
    <property type="term" value="P:methylation"/>
    <property type="evidence" value="ECO:0007669"/>
    <property type="project" value="UniProtKB-KW"/>
</dbReference>
<dbReference type="SUPFAM" id="SSF46785">
    <property type="entry name" value="Winged helix' DNA-binding domain"/>
    <property type="match status" value="1"/>
</dbReference>
<reference evidence="7" key="1">
    <citation type="submission" date="2015-02" db="EMBL/GenBank/DDBJ databases">
        <title>A transcriptome of Wollemia nobilis - a relic of Gondwana.</title>
        <authorList>
            <person name="Chia J.Y."/>
            <person name="Leong Y.S."/>
            <person name="Abdul Karim S."/>
            <person name="Wan Azmi N."/>
            <person name="Hercus R."/>
            <person name="Croft L."/>
        </authorList>
    </citation>
    <scope>NUCLEOTIDE SEQUENCE</scope>
    <source>
        <strain evidence="7">MaeBrown</strain>
        <tissue evidence="7">Leaf</tissue>
    </source>
</reference>
<dbReference type="AlphaFoldDB" id="A0A0C9S6X7"/>
<evidence type="ECO:0000256" key="2">
    <source>
        <dbReference type="ARBA" id="ARBA00022679"/>
    </source>
</evidence>
<dbReference type="InterPro" id="IPR016461">
    <property type="entry name" value="COMT-like"/>
</dbReference>
<dbReference type="PROSITE" id="PS51683">
    <property type="entry name" value="SAM_OMT_II"/>
    <property type="match status" value="1"/>
</dbReference>
<dbReference type="Pfam" id="PF00891">
    <property type="entry name" value="Methyltransf_2"/>
    <property type="match status" value="1"/>
</dbReference>
<keyword evidence="3" id="KW-0949">S-adenosyl-L-methionine</keyword>
<accession>A0A0C9S6X7</accession>
<evidence type="ECO:0000313" key="7">
    <source>
        <dbReference type="EMBL" id="JAG86843.1"/>
    </source>
</evidence>
<dbReference type="Gene3D" id="3.40.50.150">
    <property type="entry name" value="Vaccinia Virus protein VP39"/>
    <property type="match status" value="1"/>
</dbReference>
<evidence type="ECO:0000259" key="6">
    <source>
        <dbReference type="Pfam" id="PF08100"/>
    </source>
</evidence>
<dbReference type="PANTHER" id="PTHR11746">
    <property type="entry name" value="O-METHYLTRANSFERASE"/>
    <property type="match status" value="1"/>
</dbReference>
<dbReference type="InterPro" id="IPR036390">
    <property type="entry name" value="WH_DNA-bd_sf"/>
</dbReference>
<keyword evidence="2" id="KW-0808">Transferase</keyword>
<evidence type="ECO:0000256" key="1">
    <source>
        <dbReference type="ARBA" id="ARBA00022603"/>
    </source>
</evidence>
<dbReference type="InterPro" id="IPR001077">
    <property type="entry name" value="COMT_C"/>
</dbReference>
<proteinExistence type="predicted"/>
<dbReference type="Pfam" id="PF08100">
    <property type="entry name" value="Dimerisation"/>
    <property type="match status" value="1"/>
</dbReference>
<protein>
    <submittedName>
        <fullName evidence="7">TSA: Wollemia nobilis Ref_Wollemi_Transcript_14182_1376 transcribed RNA sequence</fullName>
    </submittedName>
</protein>
<dbReference type="Gene3D" id="1.10.10.10">
    <property type="entry name" value="Winged helix-like DNA-binding domain superfamily/Winged helix DNA-binding domain"/>
    <property type="match status" value="1"/>
</dbReference>
<feature type="domain" description="O-methyltransferase dimerisation" evidence="6">
    <location>
        <begin position="16"/>
        <end position="102"/>
    </location>
</feature>
<keyword evidence="1" id="KW-0489">Methyltransferase</keyword>
<dbReference type="InterPro" id="IPR029063">
    <property type="entry name" value="SAM-dependent_MTases_sf"/>
</dbReference>
<evidence type="ECO:0000256" key="4">
    <source>
        <dbReference type="PIRSR" id="PIRSR005739-1"/>
    </source>
</evidence>
<organism evidence="7">
    <name type="scientific">Wollemia nobilis</name>
    <dbReference type="NCBI Taxonomy" id="56998"/>
    <lineage>
        <taxon>Eukaryota</taxon>
        <taxon>Viridiplantae</taxon>
        <taxon>Streptophyta</taxon>
        <taxon>Embryophyta</taxon>
        <taxon>Tracheophyta</taxon>
        <taxon>Spermatophyta</taxon>
        <taxon>Pinopsida</taxon>
        <taxon>Pinidae</taxon>
        <taxon>Conifers II</taxon>
        <taxon>Araucariales</taxon>
        <taxon>Araucariaceae</taxon>
        <taxon>Wollemia</taxon>
    </lineage>
</organism>
<feature type="active site" description="Proton acceptor" evidence="4">
    <location>
        <position position="262"/>
    </location>
</feature>